<dbReference type="InterPro" id="IPR050466">
    <property type="entry name" value="Carboxylest/Gibb_receptor"/>
</dbReference>
<accession>A0ABU6R7Z3</accession>
<dbReference type="Gene3D" id="3.40.50.1820">
    <property type="entry name" value="alpha/beta hydrolase"/>
    <property type="match status" value="1"/>
</dbReference>
<dbReference type="Pfam" id="PF07859">
    <property type="entry name" value="Abhydrolase_3"/>
    <property type="match status" value="1"/>
</dbReference>
<dbReference type="Proteomes" id="UP001341840">
    <property type="component" value="Unassembled WGS sequence"/>
</dbReference>
<evidence type="ECO:0000313" key="4">
    <source>
        <dbReference type="Proteomes" id="UP001341840"/>
    </source>
</evidence>
<keyword evidence="4" id="KW-1185">Reference proteome</keyword>
<dbReference type="InterPro" id="IPR029058">
    <property type="entry name" value="AB_hydrolase_fold"/>
</dbReference>
<evidence type="ECO:0000259" key="2">
    <source>
        <dbReference type="Pfam" id="PF07859"/>
    </source>
</evidence>
<evidence type="ECO:0000313" key="3">
    <source>
        <dbReference type="EMBL" id="MED6120088.1"/>
    </source>
</evidence>
<sequence>MLRAKGIALRFGKHYPPETFVRYKHSLPLPPPTLFIRNKLKQPLIFSSLTQYTKMMTTLQQNKELTHEFPFFRVYKDGTIEILRPPPTFLPPPSDDPVTGLRIKDTVISSDPPVSARLFLPKITDDTDKKKKLPVFLFFHGSGFCARSAFCPEYSNHVAAVANEAKVLAVSVEYAKFPARPPPACYEDAWTSFRWIASHADGTGPDPWLNEHGDLQRLFVAGSSAGGNITHTVVSEVGKSGSPAGVKIVGEILVHPFFGGIGDDEQWLYMCKDNKGPEDPRLKPAEEDLRRLACERVLVCVAEKDPLRRAGENYVEALKKSGWGGSVELVVHWDFHHGQNVRDPDHETSREVLKKFASFIHQQP</sequence>
<name>A0ABU6R7Z3_9FABA</name>
<protein>
    <recommendedName>
        <fullName evidence="2">Alpha/beta hydrolase fold-3 domain-containing protein</fullName>
    </recommendedName>
</protein>
<evidence type="ECO:0000256" key="1">
    <source>
        <dbReference type="ARBA" id="ARBA00010515"/>
    </source>
</evidence>
<dbReference type="InterPro" id="IPR013094">
    <property type="entry name" value="AB_hydrolase_3"/>
</dbReference>
<dbReference type="SUPFAM" id="SSF53474">
    <property type="entry name" value="alpha/beta-Hydrolases"/>
    <property type="match status" value="1"/>
</dbReference>
<dbReference type="EMBL" id="JASCZI010030260">
    <property type="protein sequence ID" value="MED6120088.1"/>
    <property type="molecule type" value="Genomic_DNA"/>
</dbReference>
<dbReference type="PANTHER" id="PTHR23024:SF582">
    <property type="entry name" value="CARBOXYLESTERASE 12-RELATED"/>
    <property type="match status" value="1"/>
</dbReference>
<proteinExistence type="inferred from homology"/>
<gene>
    <name evidence="3" type="ORF">PIB30_017715</name>
</gene>
<organism evidence="3 4">
    <name type="scientific">Stylosanthes scabra</name>
    <dbReference type="NCBI Taxonomy" id="79078"/>
    <lineage>
        <taxon>Eukaryota</taxon>
        <taxon>Viridiplantae</taxon>
        <taxon>Streptophyta</taxon>
        <taxon>Embryophyta</taxon>
        <taxon>Tracheophyta</taxon>
        <taxon>Spermatophyta</taxon>
        <taxon>Magnoliopsida</taxon>
        <taxon>eudicotyledons</taxon>
        <taxon>Gunneridae</taxon>
        <taxon>Pentapetalae</taxon>
        <taxon>rosids</taxon>
        <taxon>fabids</taxon>
        <taxon>Fabales</taxon>
        <taxon>Fabaceae</taxon>
        <taxon>Papilionoideae</taxon>
        <taxon>50 kb inversion clade</taxon>
        <taxon>dalbergioids sensu lato</taxon>
        <taxon>Dalbergieae</taxon>
        <taxon>Pterocarpus clade</taxon>
        <taxon>Stylosanthes</taxon>
    </lineage>
</organism>
<feature type="domain" description="Alpha/beta hydrolase fold-3" evidence="2">
    <location>
        <begin position="137"/>
        <end position="338"/>
    </location>
</feature>
<comment type="similarity">
    <text evidence="1">Belongs to the 'GDXG' lipolytic enzyme family.</text>
</comment>
<reference evidence="3 4" key="1">
    <citation type="journal article" date="2023" name="Plants (Basel)">
        <title>Bridging the Gap: Combining Genomics and Transcriptomics Approaches to Understand Stylosanthes scabra, an Orphan Legume from the Brazilian Caatinga.</title>
        <authorList>
            <person name="Ferreira-Neto J.R.C."/>
            <person name="da Silva M.D."/>
            <person name="Binneck E."/>
            <person name="de Melo N.F."/>
            <person name="da Silva R.H."/>
            <person name="de Melo A.L.T.M."/>
            <person name="Pandolfi V."/>
            <person name="Bustamante F.O."/>
            <person name="Brasileiro-Vidal A.C."/>
            <person name="Benko-Iseppon A.M."/>
        </authorList>
    </citation>
    <scope>NUCLEOTIDE SEQUENCE [LARGE SCALE GENOMIC DNA]</scope>
    <source>
        <tissue evidence="3">Leaves</tissue>
    </source>
</reference>
<comment type="caution">
    <text evidence="3">The sequence shown here is derived from an EMBL/GenBank/DDBJ whole genome shotgun (WGS) entry which is preliminary data.</text>
</comment>
<dbReference type="PANTHER" id="PTHR23024">
    <property type="entry name" value="ARYLACETAMIDE DEACETYLASE"/>
    <property type="match status" value="1"/>
</dbReference>